<evidence type="ECO:0000313" key="2">
    <source>
        <dbReference type="Proteomes" id="UP000277928"/>
    </source>
</evidence>
<proteinExistence type="predicted"/>
<accession>A0A3P6TB20</accession>
<dbReference type="EMBL" id="UYRX01000687">
    <property type="protein sequence ID" value="VDK85342.1"/>
    <property type="molecule type" value="Genomic_DNA"/>
</dbReference>
<name>A0A3P6TB20_LITSI</name>
<evidence type="ECO:0000313" key="1">
    <source>
        <dbReference type="EMBL" id="VDK85342.1"/>
    </source>
</evidence>
<dbReference type="Proteomes" id="UP000277928">
    <property type="component" value="Unassembled WGS sequence"/>
</dbReference>
<sequence>MLLFFRIVNGFFERPLFVFVPASTATASIHGVEVATVGQFRGTTGYVAQKLPSKLEMQYQVSVGEDRTSDPLMTFDG</sequence>
<gene>
    <name evidence="1" type="ORF">NLS_LOCUS7085</name>
</gene>
<keyword evidence="2" id="KW-1185">Reference proteome</keyword>
<dbReference type="AlphaFoldDB" id="A0A3P6TB20"/>
<protein>
    <submittedName>
        <fullName evidence="1">Uncharacterized protein</fullName>
    </submittedName>
</protein>
<reference evidence="1 2" key="1">
    <citation type="submission" date="2018-08" db="EMBL/GenBank/DDBJ databases">
        <authorList>
            <person name="Laetsch R D."/>
            <person name="Stevens L."/>
            <person name="Kumar S."/>
            <person name="Blaxter L. M."/>
        </authorList>
    </citation>
    <scope>NUCLEOTIDE SEQUENCE [LARGE SCALE GENOMIC DNA]</scope>
</reference>
<organism evidence="1 2">
    <name type="scientific">Litomosoides sigmodontis</name>
    <name type="common">Filarial nematode worm</name>
    <dbReference type="NCBI Taxonomy" id="42156"/>
    <lineage>
        <taxon>Eukaryota</taxon>
        <taxon>Metazoa</taxon>
        <taxon>Ecdysozoa</taxon>
        <taxon>Nematoda</taxon>
        <taxon>Chromadorea</taxon>
        <taxon>Rhabditida</taxon>
        <taxon>Spirurina</taxon>
        <taxon>Spiruromorpha</taxon>
        <taxon>Filarioidea</taxon>
        <taxon>Onchocercidae</taxon>
        <taxon>Litomosoides</taxon>
    </lineage>
</organism>